<gene>
    <name evidence="2" type="ORF">T310_9082</name>
</gene>
<dbReference type="AlphaFoldDB" id="A0A0F4YH41"/>
<dbReference type="EMBL" id="LASV01000690">
    <property type="protein sequence ID" value="KKA17211.1"/>
    <property type="molecule type" value="Genomic_DNA"/>
</dbReference>
<comment type="caution">
    <text evidence="2">The sequence shown here is derived from an EMBL/GenBank/DDBJ whole genome shotgun (WGS) entry which is preliminary data.</text>
</comment>
<sequence length="91" mass="10816">YTKRETRIKVKKKKNNERHSERNDQYEIASASVFQLGPFLSSYPPILSYFSWSDMMPHLSRCCLEISIKTSQARRLVRLRQDIHQRLWCGG</sequence>
<dbReference type="GeneID" id="25321105"/>
<dbReference type="Proteomes" id="UP000053958">
    <property type="component" value="Unassembled WGS sequence"/>
</dbReference>
<dbReference type="RefSeq" id="XP_013323823.1">
    <property type="nucleotide sequence ID" value="XM_013468369.1"/>
</dbReference>
<feature type="non-terminal residue" evidence="2">
    <location>
        <position position="1"/>
    </location>
</feature>
<accession>A0A0F4YH41</accession>
<evidence type="ECO:0000313" key="2">
    <source>
        <dbReference type="EMBL" id="KKA17211.1"/>
    </source>
</evidence>
<evidence type="ECO:0000313" key="3">
    <source>
        <dbReference type="Proteomes" id="UP000053958"/>
    </source>
</evidence>
<reference evidence="2 3" key="1">
    <citation type="submission" date="2015-04" db="EMBL/GenBank/DDBJ databases">
        <authorList>
            <person name="Heijne W.H."/>
            <person name="Fedorova N.D."/>
            <person name="Nierman W.C."/>
            <person name="Vollebregt A.W."/>
            <person name="Zhao Z."/>
            <person name="Wu L."/>
            <person name="Kumar M."/>
            <person name="Stam H."/>
            <person name="van den Berg M.A."/>
            <person name="Pel H.J."/>
        </authorList>
    </citation>
    <scope>NUCLEOTIDE SEQUENCE [LARGE SCALE GENOMIC DNA]</scope>
    <source>
        <strain evidence="2 3">CBS 393.64</strain>
    </source>
</reference>
<name>A0A0F4YH41_RASE3</name>
<organism evidence="2 3">
    <name type="scientific">Rasamsonia emersonii (strain ATCC 16479 / CBS 393.64 / IMI 116815)</name>
    <dbReference type="NCBI Taxonomy" id="1408163"/>
    <lineage>
        <taxon>Eukaryota</taxon>
        <taxon>Fungi</taxon>
        <taxon>Dikarya</taxon>
        <taxon>Ascomycota</taxon>
        <taxon>Pezizomycotina</taxon>
        <taxon>Eurotiomycetes</taxon>
        <taxon>Eurotiomycetidae</taxon>
        <taxon>Eurotiales</taxon>
        <taxon>Trichocomaceae</taxon>
        <taxon>Rasamsonia</taxon>
    </lineage>
</organism>
<keyword evidence="3" id="KW-1185">Reference proteome</keyword>
<protein>
    <submittedName>
        <fullName evidence="2">Uncharacterized protein</fullName>
    </submittedName>
</protein>
<evidence type="ECO:0000256" key="1">
    <source>
        <dbReference type="SAM" id="MobiDB-lite"/>
    </source>
</evidence>
<proteinExistence type="predicted"/>
<feature type="region of interest" description="Disordered" evidence="1">
    <location>
        <begin position="1"/>
        <end position="22"/>
    </location>
</feature>